<protein>
    <recommendedName>
        <fullName evidence="3">DUF1905 domain-containing protein</fullName>
    </recommendedName>
</protein>
<dbReference type="Proteomes" id="UP001501079">
    <property type="component" value="Unassembled WGS sequence"/>
</dbReference>
<dbReference type="Pfam" id="PF08922">
    <property type="entry name" value="DUF1905"/>
    <property type="match status" value="1"/>
</dbReference>
<gene>
    <name evidence="1" type="ORF">GCM10022287_32410</name>
</gene>
<reference evidence="2" key="1">
    <citation type="journal article" date="2019" name="Int. J. Syst. Evol. Microbiol.">
        <title>The Global Catalogue of Microorganisms (GCM) 10K type strain sequencing project: providing services to taxonomists for standard genome sequencing and annotation.</title>
        <authorList>
            <consortium name="The Broad Institute Genomics Platform"/>
            <consortium name="The Broad Institute Genome Sequencing Center for Infectious Disease"/>
            <person name="Wu L."/>
            <person name="Ma J."/>
        </authorList>
    </citation>
    <scope>NUCLEOTIDE SEQUENCE [LARGE SCALE GENOMIC DNA]</scope>
    <source>
        <strain evidence="2">JCM 17591</strain>
    </source>
</reference>
<proteinExistence type="predicted"/>
<comment type="caution">
    <text evidence="1">The sequence shown here is derived from an EMBL/GenBank/DDBJ whole genome shotgun (WGS) entry which is preliminary data.</text>
</comment>
<sequence length="98" mass="10762">MPMELRFRSEIIYWRGPAPFTFVRIPEAQSDDIAEIASMVSYGWGAIPVNARIGKTDFYTALFPKDGVYLLPVKVAVRRAEGIDVGDEVAVELSVGGA</sequence>
<dbReference type="EMBL" id="BAABBW010000005">
    <property type="protein sequence ID" value="GAA4179682.1"/>
    <property type="molecule type" value="Genomic_DNA"/>
</dbReference>
<name>A0ABP8A8F8_9MICO</name>
<dbReference type="Gene3D" id="2.40.30.100">
    <property type="entry name" value="AF2212/PG0164-like"/>
    <property type="match status" value="1"/>
</dbReference>
<keyword evidence="2" id="KW-1185">Reference proteome</keyword>
<accession>A0ABP8A8F8</accession>
<evidence type="ECO:0000313" key="1">
    <source>
        <dbReference type="EMBL" id="GAA4179682.1"/>
    </source>
</evidence>
<dbReference type="InterPro" id="IPR037079">
    <property type="entry name" value="AF2212/PG0164-like_sf"/>
</dbReference>
<dbReference type="InterPro" id="IPR015018">
    <property type="entry name" value="DUF1905"/>
</dbReference>
<evidence type="ECO:0000313" key="2">
    <source>
        <dbReference type="Proteomes" id="UP001501079"/>
    </source>
</evidence>
<organism evidence="1 2">
    <name type="scientific">Gryllotalpicola koreensis</name>
    <dbReference type="NCBI Taxonomy" id="993086"/>
    <lineage>
        <taxon>Bacteria</taxon>
        <taxon>Bacillati</taxon>
        <taxon>Actinomycetota</taxon>
        <taxon>Actinomycetes</taxon>
        <taxon>Micrococcales</taxon>
        <taxon>Microbacteriaceae</taxon>
        <taxon>Gryllotalpicola</taxon>
    </lineage>
</organism>
<evidence type="ECO:0008006" key="3">
    <source>
        <dbReference type="Google" id="ProtNLM"/>
    </source>
</evidence>
<dbReference type="SUPFAM" id="SSF141694">
    <property type="entry name" value="AF2212/PG0164-like"/>
    <property type="match status" value="1"/>
</dbReference>